<proteinExistence type="predicted"/>
<dbReference type="AlphaFoldDB" id="A0A061R643"/>
<evidence type="ECO:0000313" key="1">
    <source>
        <dbReference type="EMBL" id="JAC67468.1"/>
    </source>
</evidence>
<dbReference type="EMBL" id="GBEZ01019033">
    <property type="protein sequence ID" value="JAC67468.1"/>
    <property type="molecule type" value="Transcribed_RNA"/>
</dbReference>
<name>A0A061R643_9CHLO</name>
<sequence length="108" mass="11547">LEQDEVPIGVGRRAGVGVAVSALDPERRQQSADDSGLMAPDVVRGRVALENVVLEIATAAIQSQFHHKVKVKPFPNEGRRLIVKAGPSVPAPRPVYFRVPSAKTCDGV</sequence>
<feature type="non-terminal residue" evidence="1">
    <location>
        <position position="1"/>
    </location>
</feature>
<gene>
    <name evidence="1" type="ORF">TSPGSL018_11067</name>
</gene>
<reference evidence="1" key="1">
    <citation type="submission" date="2014-05" db="EMBL/GenBank/DDBJ databases">
        <title>The transcriptome of the halophilic microalga Tetraselmis sp. GSL018 isolated from the Great Salt Lake, Utah.</title>
        <authorList>
            <person name="Jinkerson R.E."/>
            <person name="D'Adamo S."/>
            <person name="Posewitz M.C."/>
        </authorList>
    </citation>
    <scope>NUCLEOTIDE SEQUENCE</scope>
    <source>
        <strain evidence="1">GSL018</strain>
    </source>
</reference>
<accession>A0A061R643</accession>
<protein>
    <submittedName>
        <fullName evidence="1">Uncharacterized protein</fullName>
    </submittedName>
</protein>
<organism evidence="1">
    <name type="scientific">Tetraselmis sp. GSL018</name>
    <dbReference type="NCBI Taxonomy" id="582737"/>
    <lineage>
        <taxon>Eukaryota</taxon>
        <taxon>Viridiplantae</taxon>
        <taxon>Chlorophyta</taxon>
        <taxon>core chlorophytes</taxon>
        <taxon>Chlorodendrophyceae</taxon>
        <taxon>Chlorodendrales</taxon>
        <taxon>Chlorodendraceae</taxon>
        <taxon>Tetraselmis</taxon>
    </lineage>
</organism>